<reference evidence="9" key="1">
    <citation type="submission" date="2020-10" db="EMBL/GenBank/DDBJ databases">
        <authorList>
            <person name="Gilroy R."/>
        </authorList>
    </citation>
    <scope>NUCLEOTIDE SEQUENCE</scope>
    <source>
        <strain evidence="9">CHK199-13235</strain>
    </source>
</reference>
<protein>
    <submittedName>
        <fullName evidence="9">Carbohydrate ABC transporter permease</fullName>
    </submittedName>
</protein>
<dbReference type="PANTHER" id="PTHR43744:SF9">
    <property type="entry name" value="POLYGALACTURONAN_RHAMNOGALACTURONAN TRANSPORT SYSTEM PERMEASE PROTEIN YTCP"/>
    <property type="match status" value="1"/>
</dbReference>
<dbReference type="Proteomes" id="UP000824002">
    <property type="component" value="Unassembled WGS sequence"/>
</dbReference>
<keyword evidence="3" id="KW-1003">Cell membrane</keyword>
<feature type="transmembrane region" description="Helical" evidence="7">
    <location>
        <begin position="79"/>
        <end position="100"/>
    </location>
</feature>
<dbReference type="CDD" id="cd06261">
    <property type="entry name" value="TM_PBP2"/>
    <property type="match status" value="1"/>
</dbReference>
<dbReference type="InterPro" id="IPR035906">
    <property type="entry name" value="MetI-like_sf"/>
</dbReference>
<gene>
    <name evidence="9" type="ORF">IAB51_10515</name>
</gene>
<keyword evidence="6 7" id="KW-0472">Membrane</keyword>
<dbReference type="PANTHER" id="PTHR43744">
    <property type="entry name" value="ABC TRANSPORTER PERMEASE PROTEIN MG189-RELATED-RELATED"/>
    <property type="match status" value="1"/>
</dbReference>
<feature type="transmembrane region" description="Helical" evidence="7">
    <location>
        <begin position="183"/>
        <end position="205"/>
    </location>
</feature>
<feature type="transmembrane region" description="Helical" evidence="7">
    <location>
        <begin position="258"/>
        <end position="278"/>
    </location>
</feature>
<dbReference type="Pfam" id="PF00528">
    <property type="entry name" value="BPD_transp_1"/>
    <property type="match status" value="1"/>
</dbReference>
<dbReference type="EMBL" id="DVJP01000069">
    <property type="protein sequence ID" value="HIS77220.1"/>
    <property type="molecule type" value="Genomic_DNA"/>
</dbReference>
<dbReference type="GO" id="GO:0055085">
    <property type="term" value="P:transmembrane transport"/>
    <property type="evidence" value="ECO:0007669"/>
    <property type="project" value="InterPro"/>
</dbReference>
<dbReference type="Gene3D" id="1.10.3720.10">
    <property type="entry name" value="MetI-like"/>
    <property type="match status" value="1"/>
</dbReference>
<dbReference type="AlphaFoldDB" id="A0A9D1FPW7"/>
<feature type="transmembrane region" description="Helical" evidence="7">
    <location>
        <begin position="107"/>
        <end position="130"/>
    </location>
</feature>
<feature type="transmembrane region" description="Helical" evidence="7">
    <location>
        <begin position="12"/>
        <end position="35"/>
    </location>
</feature>
<proteinExistence type="inferred from homology"/>
<keyword evidence="4 7" id="KW-0812">Transmembrane</keyword>
<evidence type="ECO:0000313" key="10">
    <source>
        <dbReference type="Proteomes" id="UP000824002"/>
    </source>
</evidence>
<dbReference type="InterPro" id="IPR000515">
    <property type="entry name" value="MetI-like"/>
</dbReference>
<comment type="similarity">
    <text evidence="7">Belongs to the binding-protein-dependent transport system permease family.</text>
</comment>
<dbReference type="SUPFAM" id="SSF161098">
    <property type="entry name" value="MetI-like"/>
    <property type="match status" value="1"/>
</dbReference>
<feature type="transmembrane region" description="Helical" evidence="7">
    <location>
        <begin position="142"/>
        <end position="162"/>
    </location>
</feature>
<accession>A0A9D1FPW7</accession>
<keyword evidence="2 7" id="KW-0813">Transport</keyword>
<comment type="subcellular location">
    <subcellularLocation>
        <location evidence="1 7">Cell membrane</location>
        <topology evidence="1 7">Multi-pass membrane protein</topology>
    </subcellularLocation>
</comment>
<evidence type="ECO:0000256" key="1">
    <source>
        <dbReference type="ARBA" id="ARBA00004651"/>
    </source>
</evidence>
<name>A0A9D1FPW7_9FIRM</name>
<evidence type="ECO:0000259" key="8">
    <source>
        <dbReference type="PROSITE" id="PS50928"/>
    </source>
</evidence>
<comment type="caution">
    <text evidence="9">The sequence shown here is derived from an EMBL/GenBank/DDBJ whole genome shotgun (WGS) entry which is preliminary data.</text>
</comment>
<evidence type="ECO:0000256" key="2">
    <source>
        <dbReference type="ARBA" id="ARBA00022448"/>
    </source>
</evidence>
<dbReference type="PROSITE" id="PS50928">
    <property type="entry name" value="ABC_TM1"/>
    <property type="match status" value="1"/>
</dbReference>
<dbReference type="GO" id="GO:0005886">
    <property type="term" value="C:plasma membrane"/>
    <property type="evidence" value="ECO:0007669"/>
    <property type="project" value="UniProtKB-SubCell"/>
</dbReference>
<keyword evidence="5 7" id="KW-1133">Transmembrane helix</keyword>
<evidence type="ECO:0000256" key="3">
    <source>
        <dbReference type="ARBA" id="ARBA00022475"/>
    </source>
</evidence>
<evidence type="ECO:0000256" key="7">
    <source>
        <dbReference type="RuleBase" id="RU363032"/>
    </source>
</evidence>
<evidence type="ECO:0000313" key="9">
    <source>
        <dbReference type="EMBL" id="HIS77220.1"/>
    </source>
</evidence>
<sequence length="293" mass="32861">MIAYSRSEKVFNVFNICFMVLLLIVTVYPMLHILFGSISDPKQLLQHSGLILKPMGFDLQAYKIVLTTPSILNGFLNSLWYTAVGTSLSMLLTIMGAYVLSRKHLMLNGLLTFIVVFTMFFSGGLIPLYLQVKSLNLIGSRWAVILPYLVSTWNLIVMRTSFQGLPEGLIESAKIDGANDFVTLFRIVVPLSMATIAAISLFYAVGYWNDWFAASIYLKDRNDFPLQLFLREILIASQVQEAAKSSAISFDTDLYRTAIKYTTIIVSTVPILLVYPFLQKYFVKGVLIGSIKG</sequence>
<evidence type="ECO:0000256" key="6">
    <source>
        <dbReference type="ARBA" id="ARBA00023136"/>
    </source>
</evidence>
<evidence type="ECO:0000256" key="4">
    <source>
        <dbReference type="ARBA" id="ARBA00022692"/>
    </source>
</evidence>
<organism evidence="9 10">
    <name type="scientific">Candidatus Merdivicinus excrementipullorum</name>
    <dbReference type="NCBI Taxonomy" id="2840867"/>
    <lineage>
        <taxon>Bacteria</taxon>
        <taxon>Bacillati</taxon>
        <taxon>Bacillota</taxon>
        <taxon>Clostridia</taxon>
        <taxon>Eubacteriales</taxon>
        <taxon>Oscillospiraceae</taxon>
        <taxon>Oscillospiraceae incertae sedis</taxon>
        <taxon>Candidatus Merdivicinus</taxon>
    </lineage>
</organism>
<evidence type="ECO:0000256" key="5">
    <source>
        <dbReference type="ARBA" id="ARBA00022989"/>
    </source>
</evidence>
<reference evidence="9" key="2">
    <citation type="journal article" date="2021" name="PeerJ">
        <title>Extensive microbial diversity within the chicken gut microbiome revealed by metagenomics and culture.</title>
        <authorList>
            <person name="Gilroy R."/>
            <person name="Ravi A."/>
            <person name="Getino M."/>
            <person name="Pursley I."/>
            <person name="Horton D.L."/>
            <person name="Alikhan N.F."/>
            <person name="Baker D."/>
            <person name="Gharbi K."/>
            <person name="Hall N."/>
            <person name="Watson M."/>
            <person name="Adriaenssens E.M."/>
            <person name="Foster-Nyarko E."/>
            <person name="Jarju S."/>
            <person name="Secka A."/>
            <person name="Antonio M."/>
            <person name="Oren A."/>
            <person name="Chaudhuri R.R."/>
            <person name="La Ragione R."/>
            <person name="Hildebrand F."/>
            <person name="Pallen M.J."/>
        </authorList>
    </citation>
    <scope>NUCLEOTIDE SEQUENCE</scope>
    <source>
        <strain evidence="9">CHK199-13235</strain>
    </source>
</reference>
<feature type="domain" description="ABC transmembrane type-1" evidence="8">
    <location>
        <begin position="75"/>
        <end position="276"/>
    </location>
</feature>